<dbReference type="InterPro" id="IPR028082">
    <property type="entry name" value="Peripla_BP_I"/>
</dbReference>
<feature type="transmembrane region" description="Helical" evidence="5">
    <location>
        <begin position="439"/>
        <end position="460"/>
    </location>
</feature>
<name>A0A3R6Z605_9STRA</name>
<feature type="chain" id="PRO_5018611980" description="Receptor ligand binding region domain-containing protein" evidence="6">
    <location>
        <begin position="23"/>
        <end position="627"/>
    </location>
</feature>
<evidence type="ECO:0000259" key="7">
    <source>
        <dbReference type="Pfam" id="PF01094"/>
    </source>
</evidence>
<feature type="transmembrane region" description="Helical" evidence="5">
    <location>
        <begin position="376"/>
        <end position="396"/>
    </location>
</feature>
<evidence type="ECO:0000256" key="6">
    <source>
        <dbReference type="SAM" id="SignalP"/>
    </source>
</evidence>
<dbReference type="AlphaFoldDB" id="A0A3R6Z605"/>
<organism evidence="8 9">
    <name type="scientific">Aphanomyces invadans</name>
    <dbReference type="NCBI Taxonomy" id="157072"/>
    <lineage>
        <taxon>Eukaryota</taxon>
        <taxon>Sar</taxon>
        <taxon>Stramenopiles</taxon>
        <taxon>Oomycota</taxon>
        <taxon>Saprolegniomycetes</taxon>
        <taxon>Saprolegniales</taxon>
        <taxon>Verrucalvaceae</taxon>
        <taxon>Aphanomyces</taxon>
    </lineage>
</organism>
<dbReference type="Pfam" id="PF01094">
    <property type="entry name" value="ANF_receptor"/>
    <property type="match status" value="1"/>
</dbReference>
<evidence type="ECO:0000256" key="3">
    <source>
        <dbReference type="ARBA" id="ARBA00022989"/>
    </source>
</evidence>
<evidence type="ECO:0000313" key="8">
    <source>
        <dbReference type="EMBL" id="RHY31226.1"/>
    </source>
</evidence>
<dbReference type="Gene3D" id="3.40.50.2300">
    <property type="match status" value="1"/>
</dbReference>
<reference evidence="8 9" key="1">
    <citation type="submission" date="2018-08" db="EMBL/GenBank/DDBJ databases">
        <title>Aphanomyces genome sequencing and annotation.</title>
        <authorList>
            <person name="Minardi D."/>
            <person name="Oidtmann B."/>
            <person name="Van Der Giezen M."/>
            <person name="Studholme D.J."/>
        </authorList>
    </citation>
    <scope>NUCLEOTIDE SEQUENCE [LARGE SCALE GENOMIC DNA]</scope>
    <source>
        <strain evidence="8 9">NJM0002</strain>
    </source>
</reference>
<feature type="signal peptide" evidence="6">
    <location>
        <begin position="1"/>
        <end position="22"/>
    </location>
</feature>
<protein>
    <recommendedName>
        <fullName evidence="7">Receptor ligand binding region domain-containing protein</fullName>
    </recommendedName>
</protein>
<keyword evidence="3 5" id="KW-1133">Transmembrane helix</keyword>
<comment type="caution">
    <text evidence="8">The sequence shown here is derived from an EMBL/GenBank/DDBJ whole genome shotgun (WGS) entry which is preliminary data.</text>
</comment>
<dbReference type="InterPro" id="IPR001828">
    <property type="entry name" value="ANF_lig-bd_rcpt"/>
</dbReference>
<dbReference type="EMBL" id="QUSY01000232">
    <property type="protein sequence ID" value="RHY31226.1"/>
    <property type="molecule type" value="Genomic_DNA"/>
</dbReference>
<dbReference type="SUPFAM" id="SSF53822">
    <property type="entry name" value="Periplasmic binding protein-like I"/>
    <property type="match status" value="1"/>
</dbReference>
<proteinExistence type="predicted"/>
<evidence type="ECO:0000313" key="9">
    <source>
        <dbReference type="Proteomes" id="UP000285060"/>
    </source>
</evidence>
<keyword evidence="4 5" id="KW-0472">Membrane</keyword>
<feature type="domain" description="Receptor ligand binding region" evidence="7">
    <location>
        <begin position="40"/>
        <end position="138"/>
    </location>
</feature>
<comment type="subcellular location">
    <subcellularLocation>
        <location evidence="1">Membrane</location>
    </subcellularLocation>
</comment>
<evidence type="ECO:0000256" key="4">
    <source>
        <dbReference type="ARBA" id="ARBA00023136"/>
    </source>
</evidence>
<gene>
    <name evidence="8" type="ORF">DYB32_005183</name>
</gene>
<keyword evidence="2 5" id="KW-0812">Transmembrane</keyword>
<evidence type="ECO:0000256" key="2">
    <source>
        <dbReference type="ARBA" id="ARBA00022692"/>
    </source>
</evidence>
<dbReference type="Proteomes" id="UP000285060">
    <property type="component" value="Unassembled WGS sequence"/>
</dbReference>
<dbReference type="GO" id="GO:0016020">
    <property type="term" value="C:membrane"/>
    <property type="evidence" value="ECO:0007669"/>
    <property type="project" value="UniProtKB-SubCell"/>
</dbReference>
<keyword evidence="6" id="KW-0732">Signal</keyword>
<accession>A0A3R6Z605</accession>
<feature type="transmembrane region" description="Helical" evidence="5">
    <location>
        <begin position="472"/>
        <end position="492"/>
    </location>
</feature>
<evidence type="ECO:0000256" key="5">
    <source>
        <dbReference type="SAM" id="Phobius"/>
    </source>
</evidence>
<evidence type="ECO:0000256" key="1">
    <source>
        <dbReference type="ARBA" id="ARBA00004370"/>
    </source>
</evidence>
<keyword evidence="9" id="KW-1185">Reference proteome</keyword>
<sequence>MEAFVVVFVSLVAWQCLPSVVAYDVVLGVLVPHQSDVALQEAVFSAIADASRDDPSLNVTAVIADTGCNDTGTLAAMQTFATRGVTAVVGPGCAAGCQHSVPFSTLKQWTHIATGCGAYAVPLEHSRVYQMAPPDSTKIIAAELVAKTYTGGGGVAYVVPWTSEWTTTLASLKGVVPSSRWFFYDDTTLSSVLTVVQGVADIKVIAFDVPMSGLAAFVVQAQRPTVALLGLTLELDLFLRSLPLFQATSHVLSISFSKTAAVNLTQPTTLAAAYMYDATITACRSQNPLSTVSAAYTGASGAIDWVQRIRAPLFQLYVLPAGSSGGVVVALGTFSLSLTSTLVYTDHQTPPNAIMWSTVPSASPSTSKDLPYGPSILGGICLSSACCLAFLIRMFLPPYWLVGLFFAGFDRQKDTVDEETFQVYTVQEKDAAKRRNSQVLVVQTVLDVTNLGLGLAVYFGFVIGQDSSIPRIAFYSVALGSQVAFLPSLLSVRIPMILHYTKYRGVFVKDNKIRTEALDFSFPTTNHHIGSGVHVQQEHLDVASSLLRLWLEEVPILGINVFYLLDGVVTLDDAAMVTVATFGTMVATGFKLHLVNRLSELYFKRRGILFDIAMARLESKQRRSSYN</sequence>